<dbReference type="EMBL" id="JAMSCK010000001">
    <property type="protein sequence ID" value="MCM8568098.1"/>
    <property type="molecule type" value="Genomic_DNA"/>
</dbReference>
<accession>A0ABT0YXB3</accession>
<name>A0ABT0YXB3_9FLAO</name>
<sequence>MRVFEEEQAFRQWWLLLILSTTLIGTGIAFFRDLSEFPVTNWKYLSFIPLFFIAGMFWITRLHTRIDKAGISTKFEPYGIFKRSYKWNDISKVYVRKYKPLMEYGGWGIRGFNKAKAYNVSGNMGIQIITKDGERFLIGTKKPSEAEKVIKRYHEKTD</sequence>
<proteinExistence type="predicted"/>
<comment type="caution">
    <text evidence="2">The sequence shown here is derived from an EMBL/GenBank/DDBJ whole genome shotgun (WGS) entry which is preliminary data.</text>
</comment>
<evidence type="ECO:0008006" key="4">
    <source>
        <dbReference type="Google" id="ProtNLM"/>
    </source>
</evidence>
<feature type="transmembrane region" description="Helical" evidence="1">
    <location>
        <begin position="42"/>
        <end position="59"/>
    </location>
</feature>
<keyword evidence="3" id="KW-1185">Reference proteome</keyword>
<evidence type="ECO:0000313" key="2">
    <source>
        <dbReference type="EMBL" id="MCM8568098.1"/>
    </source>
</evidence>
<keyword evidence="1" id="KW-0812">Transmembrane</keyword>
<keyword evidence="1" id="KW-0472">Membrane</keyword>
<protein>
    <recommendedName>
        <fullName evidence="4">PH domain-containing protein</fullName>
    </recommendedName>
</protein>
<dbReference type="RefSeq" id="WP_252110502.1">
    <property type="nucleotide sequence ID" value="NZ_JAMSCK010000001.1"/>
</dbReference>
<organism evidence="2 3">
    <name type="scientific">Gramella jeungdoensis</name>
    <dbReference type="NCBI Taxonomy" id="708091"/>
    <lineage>
        <taxon>Bacteria</taxon>
        <taxon>Pseudomonadati</taxon>
        <taxon>Bacteroidota</taxon>
        <taxon>Flavobacteriia</taxon>
        <taxon>Flavobacteriales</taxon>
        <taxon>Flavobacteriaceae</taxon>
        <taxon>Christiangramia</taxon>
    </lineage>
</organism>
<gene>
    <name evidence="2" type="ORF">NE848_01840</name>
</gene>
<evidence type="ECO:0000313" key="3">
    <source>
        <dbReference type="Proteomes" id="UP001155077"/>
    </source>
</evidence>
<reference evidence="2" key="1">
    <citation type="submission" date="2022-06" db="EMBL/GenBank/DDBJ databases">
        <title>Gramella sediminis sp. nov., isolated from deep-sea sediment of the Indian Ocean.</title>
        <authorList>
            <person name="Yang L."/>
        </authorList>
    </citation>
    <scope>NUCLEOTIDE SEQUENCE</scope>
    <source>
        <strain evidence="2">HMD3159</strain>
    </source>
</reference>
<keyword evidence="1" id="KW-1133">Transmembrane helix</keyword>
<feature type="transmembrane region" description="Helical" evidence="1">
    <location>
        <begin position="12"/>
        <end position="30"/>
    </location>
</feature>
<dbReference type="Proteomes" id="UP001155077">
    <property type="component" value="Unassembled WGS sequence"/>
</dbReference>
<evidence type="ECO:0000256" key="1">
    <source>
        <dbReference type="SAM" id="Phobius"/>
    </source>
</evidence>